<accession>A0ABY7HPI6</accession>
<dbReference type="Pfam" id="PF04225">
    <property type="entry name" value="LysM_OapA"/>
    <property type="match status" value="1"/>
</dbReference>
<feature type="domain" description="Opacity-associated protein A LysM-like" evidence="3">
    <location>
        <begin position="163"/>
        <end position="246"/>
    </location>
</feature>
<feature type="domain" description="Opacity-associated protein A-like N-terminal" evidence="4">
    <location>
        <begin position="92"/>
        <end position="119"/>
    </location>
</feature>
<protein>
    <submittedName>
        <fullName evidence="5">Opacity-associated protein A domain protein</fullName>
    </submittedName>
</protein>
<keyword evidence="2" id="KW-0812">Transmembrane</keyword>
<dbReference type="Gene3D" id="3.10.450.350">
    <property type="match status" value="1"/>
</dbReference>
<dbReference type="InterPro" id="IPR007340">
    <property type="entry name" value="LysM_Opacity-associatedA"/>
</dbReference>
<feature type="compositionally biased region" description="Polar residues" evidence="1">
    <location>
        <begin position="153"/>
        <end position="164"/>
    </location>
</feature>
<evidence type="ECO:0000259" key="3">
    <source>
        <dbReference type="Pfam" id="PF04225"/>
    </source>
</evidence>
<feature type="compositionally biased region" description="Basic and acidic residues" evidence="1">
    <location>
        <begin position="142"/>
        <end position="152"/>
    </location>
</feature>
<dbReference type="EMBL" id="CP114058">
    <property type="protein sequence ID" value="WAT00932.1"/>
    <property type="molecule type" value="Genomic_DNA"/>
</dbReference>
<feature type="region of interest" description="Disordered" evidence="1">
    <location>
        <begin position="39"/>
        <end position="73"/>
    </location>
</feature>
<keyword evidence="6" id="KW-1185">Reference proteome</keyword>
<evidence type="ECO:0000256" key="2">
    <source>
        <dbReference type="SAM" id="Phobius"/>
    </source>
</evidence>
<gene>
    <name evidence="5" type="ORF">O1V66_19445</name>
</gene>
<feature type="region of interest" description="Disordered" evidence="1">
    <location>
        <begin position="1"/>
        <end position="23"/>
    </location>
</feature>
<evidence type="ECO:0000256" key="1">
    <source>
        <dbReference type="SAM" id="MobiDB-lite"/>
    </source>
</evidence>
<evidence type="ECO:0000313" key="5">
    <source>
        <dbReference type="EMBL" id="WAT00932.1"/>
    </source>
</evidence>
<sequence>MSISRNKRGCHGQISAQEKEGHPFLSTDAEILDFSHPTATAKRATPTEIAEEEAPDAAFDTSEDAVTPTRARKRHAPSAFDKIWHLSDNFRWMDPLPYFHRRWIIISVIVVLLALLWPYSPQNTYAPSDQPTSIPMQADLRNEQGRTTERQQDAQPVTQNQGNWRSYQIQPGQTLAQLFRDNNLMVNDVFAMAQVEGDDKPLSNLHAGQQVRIQLNSQGVVTSLQVTTDQSGTITFTRQSDGSYQRLR</sequence>
<dbReference type="Proteomes" id="UP001164712">
    <property type="component" value="Chromosome"/>
</dbReference>
<evidence type="ECO:0000313" key="6">
    <source>
        <dbReference type="Proteomes" id="UP001164712"/>
    </source>
</evidence>
<dbReference type="Pfam" id="PF08525">
    <property type="entry name" value="OapA_N"/>
    <property type="match status" value="1"/>
</dbReference>
<proteinExistence type="predicted"/>
<organism evidence="5 6">
    <name type="scientific">Rouxiella chamberiensis</name>
    <dbReference type="NCBI Taxonomy" id="1513468"/>
    <lineage>
        <taxon>Bacteria</taxon>
        <taxon>Pseudomonadati</taxon>
        <taxon>Pseudomonadota</taxon>
        <taxon>Gammaproteobacteria</taxon>
        <taxon>Enterobacterales</taxon>
        <taxon>Yersiniaceae</taxon>
        <taxon>Rouxiella</taxon>
    </lineage>
</organism>
<reference evidence="5" key="1">
    <citation type="submission" date="2022-12" db="EMBL/GenBank/DDBJ databases">
        <title>Complete genome sequence of an Australian strain of Rouxiella badensis DAR84756 and resolution of the R. badensis DSM100043 and R. chamberiensis DSM28324 genomes.</title>
        <authorList>
            <person name="Paul S."/>
            <person name="Anderson P.J."/>
            <person name="Maynard G."/>
            <person name="Dyall-Smith M."/>
            <person name="Kudinha T."/>
        </authorList>
    </citation>
    <scope>NUCLEOTIDE SEQUENCE</scope>
    <source>
        <strain evidence="5">DSM 28324</strain>
    </source>
</reference>
<keyword evidence="2" id="KW-1133">Transmembrane helix</keyword>
<feature type="transmembrane region" description="Helical" evidence="2">
    <location>
        <begin position="103"/>
        <end position="120"/>
    </location>
</feature>
<feature type="compositionally biased region" description="Basic residues" evidence="1">
    <location>
        <begin position="1"/>
        <end position="10"/>
    </location>
</feature>
<feature type="region of interest" description="Disordered" evidence="1">
    <location>
        <begin position="142"/>
        <end position="164"/>
    </location>
</feature>
<name>A0ABY7HPI6_9GAMM</name>
<dbReference type="InterPro" id="IPR013731">
    <property type="entry name" value="OapA_N"/>
</dbReference>
<dbReference type="RefSeq" id="WP_269127968.1">
    <property type="nucleotide sequence ID" value="NZ_CP114058.1"/>
</dbReference>
<keyword evidence="2" id="KW-0472">Membrane</keyword>
<evidence type="ECO:0000259" key="4">
    <source>
        <dbReference type="Pfam" id="PF08525"/>
    </source>
</evidence>